<dbReference type="PANTHER" id="PTHR43002">
    <property type="entry name" value="GLYCOGEN DEBRANCHING ENZYME"/>
    <property type="match status" value="1"/>
</dbReference>
<evidence type="ECO:0000259" key="1">
    <source>
        <dbReference type="Pfam" id="PF17967"/>
    </source>
</evidence>
<keyword evidence="3" id="KW-1185">Reference proteome</keyword>
<protein>
    <recommendedName>
        <fullName evidence="1">Pullulanase N2 domain-containing protein</fullName>
    </recommendedName>
</protein>
<dbReference type="Pfam" id="PF17967">
    <property type="entry name" value="Pullulanase_N2"/>
    <property type="match status" value="1"/>
</dbReference>
<reference evidence="2 3" key="1">
    <citation type="journal article" date="2016" name="Sci. Rep.">
        <title>The genome sequence of the outbreeding globe artichoke constructed de novo incorporating a phase-aware low-pass sequencing strategy of F1 progeny.</title>
        <authorList>
            <person name="Scaglione D."/>
            <person name="Reyes-Chin-Wo S."/>
            <person name="Acquadro A."/>
            <person name="Froenicke L."/>
            <person name="Portis E."/>
            <person name="Beitel C."/>
            <person name="Tirone M."/>
            <person name="Mauro R."/>
            <person name="Lo Monaco A."/>
            <person name="Mauromicale G."/>
            <person name="Faccioli P."/>
            <person name="Cattivelli L."/>
            <person name="Rieseberg L."/>
            <person name="Michelmore R."/>
            <person name="Lanteri S."/>
        </authorList>
    </citation>
    <scope>NUCLEOTIDE SEQUENCE [LARGE SCALE GENOMIC DNA]</scope>
    <source>
        <strain evidence="2">2C</strain>
    </source>
</reference>
<evidence type="ECO:0000313" key="2">
    <source>
        <dbReference type="EMBL" id="KVH95900.1"/>
    </source>
</evidence>
<proteinExistence type="predicted"/>
<dbReference type="AlphaFoldDB" id="A0A103XS55"/>
<dbReference type="Gene3D" id="2.60.40.1130">
    <property type="entry name" value="Rab geranylgeranyltransferase alpha-subunit, insert domain"/>
    <property type="match status" value="1"/>
</dbReference>
<dbReference type="EMBL" id="LEKV01004374">
    <property type="protein sequence ID" value="KVH95900.1"/>
    <property type="molecule type" value="Genomic_DNA"/>
</dbReference>
<accession>A0A103XS55</accession>
<dbReference type="Proteomes" id="UP000243975">
    <property type="component" value="Unassembled WGS sequence"/>
</dbReference>
<dbReference type="InterPro" id="IPR017853">
    <property type="entry name" value="GH"/>
</dbReference>
<sequence length="233" mass="25791">MLRYLISHQVVRDKFPHIRDYKAFKVPTALDPKTILKDQLVVAFFDAIHTFATLCSHYNPVLWGVPKGSYATNPNGPCRIMEFRKMVQALNCLGLRVVLDVVYNHLHGSGPIADNSVLDKVLLSVETKVVLISLALLKRCLEQQFVFGQKVGRVVRNLSREKDEVDGSSIFMYGEAWDFGEVASNGRGINASQFNLAGSGIGSFNDRIRDALLGGSPFGHPLQQGFLTGLSLQ</sequence>
<dbReference type="Gramene" id="KVH95900">
    <property type="protein sequence ID" value="KVH95900"/>
    <property type="gene ID" value="Ccrd_002020"/>
</dbReference>
<dbReference type="SUPFAM" id="SSF51445">
    <property type="entry name" value="(Trans)glycosidases"/>
    <property type="match status" value="2"/>
</dbReference>
<dbReference type="STRING" id="59895.A0A103XS55"/>
<evidence type="ECO:0000313" key="3">
    <source>
        <dbReference type="Proteomes" id="UP000243975"/>
    </source>
</evidence>
<name>A0A103XS55_CYNCS</name>
<dbReference type="Gene3D" id="3.20.20.80">
    <property type="entry name" value="Glycosidases"/>
    <property type="match status" value="2"/>
</dbReference>
<comment type="caution">
    <text evidence="2">The sequence shown here is derived from an EMBL/GenBank/DDBJ whole genome shotgun (WGS) entry which is preliminary data.</text>
</comment>
<organism evidence="2 3">
    <name type="scientific">Cynara cardunculus var. scolymus</name>
    <name type="common">Globe artichoke</name>
    <name type="synonym">Cynara scolymus</name>
    <dbReference type="NCBI Taxonomy" id="59895"/>
    <lineage>
        <taxon>Eukaryota</taxon>
        <taxon>Viridiplantae</taxon>
        <taxon>Streptophyta</taxon>
        <taxon>Embryophyta</taxon>
        <taxon>Tracheophyta</taxon>
        <taxon>Spermatophyta</taxon>
        <taxon>Magnoliopsida</taxon>
        <taxon>eudicotyledons</taxon>
        <taxon>Gunneridae</taxon>
        <taxon>Pentapetalae</taxon>
        <taxon>asterids</taxon>
        <taxon>campanulids</taxon>
        <taxon>Asterales</taxon>
        <taxon>Asteraceae</taxon>
        <taxon>Carduoideae</taxon>
        <taxon>Cardueae</taxon>
        <taxon>Carduinae</taxon>
        <taxon>Cynara</taxon>
    </lineage>
</organism>
<dbReference type="InterPro" id="IPR040671">
    <property type="entry name" value="Pullulanase_N2"/>
</dbReference>
<feature type="domain" description="Pullulanase N2" evidence="1">
    <location>
        <begin position="11"/>
        <end position="48"/>
    </location>
</feature>
<feature type="non-terminal residue" evidence="2">
    <location>
        <position position="1"/>
    </location>
</feature>
<dbReference type="InterPro" id="IPR014756">
    <property type="entry name" value="Ig_E-set"/>
</dbReference>
<gene>
    <name evidence="2" type="ORF">Ccrd_002020</name>
</gene>
<dbReference type="SUPFAM" id="SSF81296">
    <property type="entry name" value="E set domains"/>
    <property type="match status" value="1"/>
</dbReference>
<dbReference type="GO" id="GO:0004553">
    <property type="term" value="F:hydrolase activity, hydrolyzing O-glycosyl compounds"/>
    <property type="evidence" value="ECO:0007669"/>
    <property type="project" value="UniProtKB-ARBA"/>
</dbReference>